<comment type="caution">
    <text evidence="21">The sequence shown here is derived from an EMBL/GenBank/DDBJ whole genome shotgun (WGS) entry which is preliminary data.</text>
</comment>
<keyword evidence="14" id="KW-0675">Receptor</keyword>
<evidence type="ECO:0000313" key="21">
    <source>
        <dbReference type="EMBL" id="KAF7112201.1"/>
    </source>
</evidence>
<evidence type="ECO:0000256" key="15">
    <source>
        <dbReference type="ARBA" id="ARBA00023180"/>
    </source>
</evidence>
<keyword evidence="4" id="KW-0808">Transferase</keyword>
<dbReference type="PROSITE" id="PS50948">
    <property type="entry name" value="PAN"/>
    <property type="match status" value="2"/>
</dbReference>
<dbReference type="Gene3D" id="2.90.10.10">
    <property type="entry name" value="Bulb-type lectin domain"/>
    <property type="match status" value="2"/>
</dbReference>
<dbReference type="Pfam" id="PF08276">
    <property type="entry name" value="PAN_2"/>
    <property type="match status" value="2"/>
</dbReference>
<dbReference type="Proteomes" id="UP000626092">
    <property type="component" value="Unassembled WGS sequence"/>
</dbReference>
<feature type="domain" description="Apple" evidence="20">
    <location>
        <begin position="341"/>
        <end position="421"/>
    </location>
</feature>
<evidence type="ECO:0008006" key="23">
    <source>
        <dbReference type="Google" id="ProtNLM"/>
    </source>
</evidence>
<dbReference type="CDD" id="cd01098">
    <property type="entry name" value="PAN_AP_plant"/>
    <property type="match status" value="2"/>
</dbReference>
<feature type="domain" description="Apple" evidence="20">
    <location>
        <begin position="939"/>
        <end position="1024"/>
    </location>
</feature>
<evidence type="ECO:0000256" key="10">
    <source>
        <dbReference type="ARBA" id="ARBA00022840"/>
    </source>
</evidence>
<dbReference type="SUPFAM" id="SSF51110">
    <property type="entry name" value="alpha-D-mannose-specific plant lectins"/>
    <property type="match status" value="2"/>
</dbReference>
<dbReference type="InterPro" id="IPR001245">
    <property type="entry name" value="Ser-Thr/Tyr_kinase_cat_dom"/>
</dbReference>
<evidence type="ECO:0000256" key="1">
    <source>
        <dbReference type="ARBA" id="ARBA00004167"/>
    </source>
</evidence>
<evidence type="ECO:0000256" key="9">
    <source>
        <dbReference type="ARBA" id="ARBA00022777"/>
    </source>
</evidence>
<keyword evidence="2" id="KW-0723">Serine/threonine-protein kinase</keyword>
<keyword evidence="3" id="KW-0597">Phosphoprotein</keyword>
<dbReference type="Gene3D" id="3.50.4.10">
    <property type="entry name" value="Hepatocyte Growth Factor"/>
    <property type="match status" value="1"/>
</dbReference>
<keyword evidence="6 18" id="KW-0732">Signal</keyword>
<protein>
    <recommendedName>
        <fullName evidence="23">Receptor-like serine/threonine-protein kinase</fullName>
    </recommendedName>
</protein>
<dbReference type="OrthoDB" id="785331at2759"/>
<dbReference type="FunFam" id="1.10.510.10:FF:000129">
    <property type="entry name" value="cysteine-rich receptor-like protein kinase 10"/>
    <property type="match status" value="1"/>
</dbReference>
<gene>
    <name evidence="21" type="ORF">RHSIM_RhsimUnG0255500</name>
</gene>
<feature type="region of interest" description="Disordered" evidence="16">
    <location>
        <begin position="1132"/>
        <end position="1192"/>
    </location>
</feature>
<feature type="compositionally biased region" description="Basic and acidic residues" evidence="16">
    <location>
        <begin position="1180"/>
        <end position="1192"/>
    </location>
</feature>
<evidence type="ECO:0000256" key="4">
    <source>
        <dbReference type="ARBA" id="ARBA00022679"/>
    </source>
</evidence>
<evidence type="ECO:0000259" key="19">
    <source>
        <dbReference type="PROSITE" id="PS50927"/>
    </source>
</evidence>
<evidence type="ECO:0000256" key="2">
    <source>
        <dbReference type="ARBA" id="ARBA00022527"/>
    </source>
</evidence>
<keyword evidence="9" id="KW-0418">Kinase</keyword>
<dbReference type="GO" id="GO:0005524">
    <property type="term" value="F:ATP binding"/>
    <property type="evidence" value="ECO:0007669"/>
    <property type="project" value="UniProtKB-KW"/>
</dbReference>
<keyword evidence="10" id="KW-0067">ATP-binding</keyword>
<dbReference type="SMART" id="SM00108">
    <property type="entry name" value="B_lectin"/>
    <property type="match status" value="2"/>
</dbReference>
<dbReference type="GO" id="GO:0016020">
    <property type="term" value="C:membrane"/>
    <property type="evidence" value="ECO:0007669"/>
    <property type="project" value="UniProtKB-SubCell"/>
</dbReference>
<dbReference type="InterPro" id="IPR001480">
    <property type="entry name" value="Bulb-type_lectin_dom"/>
</dbReference>
<evidence type="ECO:0000256" key="7">
    <source>
        <dbReference type="ARBA" id="ARBA00022737"/>
    </source>
</evidence>
<evidence type="ECO:0000256" key="6">
    <source>
        <dbReference type="ARBA" id="ARBA00022729"/>
    </source>
</evidence>
<dbReference type="InterPro" id="IPR000858">
    <property type="entry name" value="S_locus_glycoprot_dom"/>
</dbReference>
<comment type="subcellular location">
    <subcellularLocation>
        <location evidence="1">Membrane</location>
        <topology evidence="1">Single-pass membrane protein</topology>
    </subcellularLocation>
</comment>
<accession>A0A834FT75</accession>
<dbReference type="FunFam" id="2.90.10.10:FF:000004">
    <property type="entry name" value="G-type lectin S-receptor-like serine/threonine-protein kinase"/>
    <property type="match status" value="1"/>
</dbReference>
<dbReference type="Pfam" id="PF01453">
    <property type="entry name" value="B_lectin"/>
    <property type="match status" value="2"/>
</dbReference>
<feature type="chain" id="PRO_5032477793" description="Receptor-like serine/threonine-protein kinase" evidence="18">
    <location>
        <begin position="19"/>
        <end position="1192"/>
    </location>
</feature>
<dbReference type="SUPFAM" id="SSF56112">
    <property type="entry name" value="Protein kinase-like (PK-like)"/>
    <property type="match status" value="2"/>
</dbReference>
<feature type="transmembrane region" description="Helical" evidence="17">
    <location>
        <begin position="439"/>
        <end position="462"/>
    </location>
</feature>
<evidence type="ECO:0000256" key="12">
    <source>
        <dbReference type="ARBA" id="ARBA00023136"/>
    </source>
</evidence>
<dbReference type="PANTHER" id="PTHR32444">
    <property type="entry name" value="BULB-TYPE LECTIN DOMAIN-CONTAINING PROTEIN"/>
    <property type="match status" value="1"/>
</dbReference>
<dbReference type="GO" id="GO:0048544">
    <property type="term" value="P:recognition of pollen"/>
    <property type="evidence" value="ECO:0007669"/>
    <property type="project" value="InterPro"/>
</dbReference>
<keyword evidence="22" id="KW-1185">Reference proteome</keyword>
<keyword evidence="5 17" id="KW-0812">Transmembrane</keyword>
<evidence type="ECO:0000256" key="5">
    <source>
        <dbReference type="ARBA" id="ARBA00022692"/>
    </source>
</evidence>
<evidence type="ECO:0000256" key="16">
    <source>
        <dbReference type="SAM" id="MobiDB-lite"/>
    </source>
</evidence>
<keyword evidence="13" id="KW-1015">Disulfide bond</keyword>
<feature type="domain" description="Bulb-type lectin" evidence="19">
    <location>
        <begin position="626"/>
        <end position="749"/>
    </location>
</feature>
<evidence type="ECO:0000256" key="3">
    <source>
        <dbReference type="ARBA" id="ARBA00022553"/>
    </source>
</evidence>
<dbReference type="InterPro" id="IPR036426">
    <property type="entry name" value="Bulb-type_lectin_dom_sf"/>
</dbReference>
<dbReference type="SMART" id="SM00473">
    <property type="entry name" value="PAN_AP"/>
    <property type="match status" value="2"/>
</dbReference>
<dbReference type="EMBL" id="WJXA01000552">
    <property type="protein sequence ID" value="KAF7112201.1"/>
    <property type="molecule type" value="Genomic_DNA"/>
</dbReference>
<keyword evidence="12 17" id="KW-0472">Membrane</keyword>
<dbReference type="InterPro" id="IPR011009">
    <property type="entry name" value="Kinase-like_dom_sf"/>
</dbReference>
<keyword evidence="8" id="KW-0547">Nucleotide-binding</keyword>
<proteinExistence type="predicted"/>
<evidence type="ECO:0000313" key="22">
    <source>
        <dbReference type="Proteomes" id="UP000626092"/>
    </source>
</evidence>
<dbReference type="FunFam" id="2.90.10.10:FF:000029">
    <property type="entry name" value="G-type lectin S-receptor-like serine/threonine-protein kinase"/>
    <property type="match status" value="1"/>
</dbReference>
<dbReference type="AlphaFoldDB" id="A0A834FT75"/>
<organism evidence="21 22">
    <name type="scientific">Rhododendron simsii</name>
    <name type="common">Sims's rhododendron</name>
    <dbReference type="NCBI Taxonomy" id="118357"/>
    <lineage>
        <taxon>Eukaryota</taxon>
        <taxon>Viridiplantae</taxon>
        <taxon>Streptophyta</taxon>
        <taxon>Embryophyta</taxon>
        <taxon>Tracheophyta</taxon>
        <taxon>Spermatophyta</taxon>
        <taxon>Magnoliopsida</taxon>
        <taxon>eudicotyledons</taxon>
        <taxon>Gunneridae</taxon>
        <taxon>Pentapetalae</taxon>
        <taxon>asterids</taxon>
        <taxon>Ericales</taxon>
        <taxon>Ericaceae</taxon>
        <taxon>Ericoideae</taxon>
        <taxon>Rhodoreae</taxon>
        <taxon>Rhododendron</taxon>
    </lineage>
</organism>
<dbReference type="PANTHER" id="PTHR32444:SF247">
    <property type="entry name" value="OS01G0958200 PROTEIN"/>
    <property type="match status" value="1"/>
</dbReference>
<dbReference type="Pfam" id="PF07714">
    <property type="entry name" value="PK_Tyr_Ser-Thr"/>
    <property type="match status" value="1"/>
</dbReference>
<dbReference type="InterPro" id="IPR003609">
    <property type="entry name" value="Pan_app"/>
</dbReference>
<evidence type="ECO:0000256" key="14">
    <source>
        <dbReference type="ARBA" id="ARBA00023170"/>
    </source>
</evidence>
<keyword evidence="7" id="KW-0677">Repeat</keyword>
<evidence type="ECO:0000256" key="13">
    <source>
        <dbReference type="ARBA" id="ARBA00023157"/>
    </source>
</evidence>
<dbReference type="PROSITE" id="PS50927">
    <property type="entry name" value="BULB_LECTIN"/>
    <property type="match status" value="2"/>
</dbReference>
<keyword evidence="11 17" id="KW-1133">Transmembrane helix</keyword>
<dbReference type="Pfam" id="PF00954">
    <property type="entry name" value="S_locus_glycop"/>
    <property type="match status" value="2"/>
</dbReference>
<dbReference type="GO" id="GO:0004674">
    <property type="term" value="F:protein serine/threonine kinase activity"/>
    <property type="evidence" value="ECO:0007669"/>
    <property type="project" value="UniProtKB-KW"/>
</dbReference>
<sequence>MGGFAIPILLCYTILSTSIPSSTPTDTITPTQTTGVTDTVVSAGGNTELGFFTPSGKPNHWYLGIWYKKIFTRTVVWVANREIPLTDSLGILQLTQAGNLQLVNSSGSIIWSSNVSRTVQNPVAQLLDTGNLVVREENDTNPENFSWESFDFPTDNLLAGMKLGRNLKSGLDQYLTSWRSTDDPAPGNFTYRLDPSGYPELILRSGDAVRFRSGPWNGLRFSGFIMLVPNPVYTFGFVFNQEEVYYYFELVNVSVVSRLALNPSGLIQRFIWVDRTRGWVLYSSAQTDNCDTYALCGTYGSCNINRSPPCWCLNGFKPKFPQDWDKADWSHGCVRRVQLDCLGDGFVRYSGVKLPDTKGSWFNVTMSLEECQRVCLEKCNCTAYTSLDIRGGGSGCLLWFGDLIDIREYHENGQDLYIRMAASELDTNAGSTAKKQEKVIIAASVVTAGMLLLGLPLILWICKRKQRLKGKGNETEANTKKVVGTHGYISPEYAVRGVYSMKSDVFSFGVLVLEILSGKRNRSFNHPDHDLNLLGHAWKLYIEGRPLELVDALVRESWFASEVLRSIHVGLLCVQQRREDRPSMSTVVVMLGGEGALPRPKRPAFFTETSPLEADSLQSKNAAFSADTLSSSKSLRDGETLVSPGQKFELGFFSPGSSKNRYLGIWYVRTPDTVVWVANRNNPIIDVQGVLAISSDGGLILRNGTQSIIWSSNSTRVSAEEITPIAQLLDSGNLVLIERTKTYSVLWQSFDSMCDTRLPGMKLGANNNTGLDQHMTSWKAADDPSPGDFTYRIENNGLPQLVITMGSTKKYRSGPWNGLRFSGHYAGNNPVFKPVMEFNNTELISFYDPFNSVITRSTLSPSGYLQRYVLNEKSGSWDLMFTAPNDLCDSYGQCGPNGICRTSKAPLCECLKGFSPKSQLEWEMLNWSKGCVRSVPLECQKGEGFVKVARVKLPDLLDQFQLNTTMSLRECKEKCLRDCSCIAYANSNVSGRGNGCLMWFGNLIDTREFVPQDDSEQDIYIRLPEYAIDGKFSVKSDVFSLGVLLLEIVSGKRNRGFNHPDHHHSLLGHAWLLWNEDKSLELMDTCLKDSCVESEVQRCIQVGLLCIQKLPEDRPAMSTVVFMLGNEGGVLPMPKEPERIRVEDDGEQDDAGPRDNPEPNPDLFLLSSGSKEDDEAEQTGGERCRHEDGNEV</sequence>
<dbReference type="CDD" id="cd00028">
    <property type="entry name" value="B_lectin"/>
    <property type="match status" value="2"/>
</dbReference>
<feature type="domain" description="Bulb-type lectin" evidence="19">
    <location>
        <begin position="25"/>
        <end position="147"/>
    </location>
</feature>
<dbReference type="FunFam" id="3.50.4.10:FF:000002">
    <property type="entry name" value="G-type lectin S-receptor-like serine/threonine-protein kinase"/>
    <property type="match status" value="1"/>
</dbReference>
<dbReference type="GO" id="GO:0006950">
    <property type="term" value="P:response to stress"/>
    <property type="evidence" value="ECO:0007669"/>
    <property type="project" value="UniProtKB-ARBA"/>
</dbReference>
<evidence type="ECO:0000256" key="17">
    <source>
        <dbReference type="SAM" id="Phobius"/>
    </source>
</evidence>
<evidence type="ECO:0000256" key="18">
    <source>
        <dbReference type="SAM" id="SignalP"/>
    </source>
</evidence>
<name>A0A834FT75_RHOSS</name>
<dbReference type="Gene3D" id="1.10.510.10">
    <property type="entry name" value="Transferase(Phosphotransferase) domain 1"/>
    <property type="match status" value="2"/>
</dbReference>
<evidence type="ECO:0000259" key="20">
    <source>
        <dbReference type="PROSITE" id="PS50948"/>
    </source>
</evidence>
<evidence type="ECO:0000256" key="8">
    <source>
        <dbReference type="ARBA" id="ARBA00022741"/>
    </source>
</evidence>
<feature type="signal peptide" evidence="18">
    <location>
        <begin position="1"/>
        <end position="18"/>
    </location>
</feature>
<reference evidence="21" key="1">
    <citation type="submission" date="2019-11" db="EMBL/GenBank/DDBJ databases">
        <authorList>
            <person name="Liu Y."/>
            <person name="Hou J."/>
            <person name="Li T.-Q."/>
            <person name="Guan C.-H."/>
            <person name="Wu X."/>
            <person name="Wu H.-Z."/>
            <person name="Ling F."/>
            <person name="Zhang R."/>
            <person name="Shi X.-G."/>
            <person name="Ren J.-P."/>
            <person name="Chen E.-F."/>
            <person name="Sun J.-M."/>
        </authorList>
    </citation>
    <scope>NUCLEOTIDE SEQUENCE</scope>
    <source>
        <strain evidence="21">Adult_tree_wgs_1</strain>
        <tissue evidence="21">Leaves</tissue>
    </source>
</reference>
<keyword evidence="15" id="KW-0325">Glycoprotein</keyword>
<evidence type="ECO:0000256" key="11">
    <source>
        <dbReference type="ARBA" id="ARBA00022989"/>
    </source>
</evidence>